<keyword evidence="1" id="KW-0175">Coiled coil</keyword>
<dbReference type="EMBL" id="BMAT01011785">
    <property type="protein sequence ID" value="GFR78956.1"/>
    <property type="molecule type" value="Genomic_DNA"/>
</dbReference>
<dbReference type="AlphaFoldDB" id="A0AAV4G168"/>
<comment type="caution">
    <text evidence="3">The sequence shown here is derived from an EMBL/GenBank/DDBJ whole genome shotgun (WGS) entry which is preliminary data.</text>
</comment>
<name>A0AAV4G168_9GAST</name>
<evidence type="ECO:0000313" key="4">
    <source>
        <dbReference type="Proteomes" id="UP000762676"/>
    </source>
</evidence>
<reference evidence="3 4" key="1">
    <citation type="journal article" date="2021" name="Elife">
        <title>Chloroplast acquisition without the gene transfer in kleptoplastic sea slugs, Plakobranchus ocellatus.</title>
        <authorList>
            <person name="Maeda T."/>
            <person name="Takahashi S."/>
            <person name="Yoshida T."/>
            <person name="Shimamura S."/>
            <person name="Takaki Y."/>
            <person name="Nagai Y."/>
            <person name="Toyoda A."/>
            <person name="Suzuki Y."/>
            <person name="Arimoto A."/>
            <person name="Ishii H."/>
            <person name="Satoh N."/>
            <person name="Nishiyama T."/>
            <person name="Hasebe M."/>
            <person name="Maruyama T."/>
            <person name="Minagawa J."/>
            <person name="Obokata J."/>
            <person name="Shigenobu S."/>
        </authorList>
    </citation>
    <scope>NUCLEOTIDE SEQUENCE [LARGE SCALE GENOMIC DNA]</scope>
</reference>
<feature type="compositionally biased region" description="Basic and acidic residues" evidence="2">
    <location>
        <begin position="41"/>
        <end position="54"/>
    </location>
</feature>
<keyword evidence="4" id="KW-1185">Reference proteome</keyword>
<evidence type="ECO:0000256" key="1">
    <source>
        <dbReference type="SAM" id="Coils"/>
    </source>
</evidence>
<gene>
    <name evidence="3" type="ORF">ElyMa_005862300</name>
</gene>
<sequence length="175" mass="19912">MSEGLKEVIELIKSLDLRLKSLEGKIEDSNLQNTLNEHLDLDVEGHRPNDRDPEPSGSAESRPEHTQAAQHSEQTRVYNIDSATAPYSAQDVLKQYEHLRDRLSKVQVPPQFKVAYLSTGIKQEHRPTLKVVYKCARHAETGLKLLSTLTQDQDGSFHLAEDDMQGRFPDLRFTH</sequence>
<evidence type="ECO:0000313" key="3">
    <source>
        <dbReference type="EMBL" id="GFR78956.1"/>
    </source>
</evidence>
<dbReference type="Proteomes" id="UP000762676">
    <property type="component" value="Unassembled WGS sequence"/>
</dbReference>
<protein>
    <submittedName>
        <fullName evidence="3">Uncharacterized protein</fullName>
    </submittedName>
</protein>
<evidence type="ECO:0000256" key="2">
    <source>
        <dbReference type="SAM" id="MobiDB-lite"/>
    </source>
</evidence>
<organism evidence="3 4">
    <name type="scientific">Elysia marginata</name>
    <dbReference type="NCBI Taxonomy" id="1093978"/>
    <lineage>
        <taxon>Eukaryota</taxon>
        <taxon>Metazoa</taxon>
        <taxon>Spiralia</taxon>
        <taxon>Lophotrochozoa</taxon>
        <taxon>Mollusca</taxon>
        <taxon>Gastropoda</taxon>
        <taxon>Heterobranchia</taxon>
        <taxon>Euthyneura</taxon>
        <taxon>Panpulmonata</taxon>
        <taxon>Sacoglossa</taxon>
        <taxon>Placobranchoidea</taxon>
        <taxon>Plakobranchidae</taxon>
        <taxon>Elysia</taxon>
    </lineage>
</organism>
<feature type="region of interest" description="Disordered" evidence="2">
    <location>
        <begin position="41"/>
        <end position="74"/>
    </location>
</feature>
<feature type="coiled-coil region" evidence="1">
    <location>
        <begin position="5"/>
        <end position="32"/>
    </location>
</feature>
<proteinExistence type="predicted"/>
<accession>A0AAV4G168</accession>